<comment type="similarity">
    <text evidence="1">Belongs to the Omp25/RopB family.</text>
</comment>
<evidence type="ECO:0000313" key="3">
    <source>
        <dbReference type="EMBL" id="MEH2559272.1"/>
    </source>
</evidence>
<keyword evidence="2" id="KW-0732">Signal</keyword>
<evidence type="ECO:0000256" key="1">
    <source>
        <dbReference type="ARBA" id="ARBA00038306"/>
    </source>
</evidence>
<keyword evidence="4" id="KW-1185">Reference proteome</keyword>
<dbReference type="Gene3D" id="2.40.160.20">
    <property type="match status" value="3"/>
</dbReference>
<name>A0ABU8BL58_9BRAD</name>
<organism evidence="3 4">
    <name type="scientific">Bradyrhizobium algeriense</name>
    <dbReference type="NCBI Taxonomy" id="634784"/>
    <lineage>
        <taxon>Bacteria</taxon>
        <taxon>Pseudomonadati</taxon>
        <taxon>Pseudomonadota</taxon>
        <taxon>Alphaproteobacteria</taxon>
        <taxon>Hyphomicrobiales</taxon>
        <taxon>Nitrobacteraceae</taxon>
        <taxon>Bradyrhizobium</taxon>
    </lineage>
</organism>
<evidence type="ECO:0000256" key="2">
    <source>
        <dbReference type="SAM" id="SignalP"/>
    </source>
</evidence>
<protein>
    <submittedName>
        <fullName evidence="3">Opacity protein-like surface antigen</fullName>
    </submittedName>
</protein>
<comment type="caution">
    <text evidence="3">The sequence shown here is derived from an EMBL/GenBank/DDBJ whole genome shotgun (WGS) entry which is preliminary data.</text>
</comment>
<sequence>MLRNLLIGTSSWMLLGAAASAADLPVLTKASPATAQSWAGFYLGIHGGYGWGDNNFSQTLFPLPPYAAVQGFKSQGGLYGAQAGYNWQFGRAVTGFEIDFSAADISGNSTTAAQEFPGQGTLASNRFDRVKYLGTTRGRLGWLPTVNLLLYGTAGAAWARVDEGRNTSVGPPINVNASGNAPFDRLGWVAGVGVETMLFGSSWIGRLEYLHYDFGAVTQTASRISSVPNGSFSDHAGRQTIDTVRAALSYKFGDAGAATPAAYAKAPAVAAVSGWAGFYLGAHGGYGWGENNFSLNENEVPPVQIDGLKLKGGVYGGHAGYNWQFGRTVTGFELDFSAVDIKGSTQVNYLLPAPGAVTAIWANKVEALGSIRARLGWLPTENLMFYGTAGLGWERLDRTFTRSTTPAGGVTTSVSASAADRFGWVAGAGIEAMLPGGNWIGRLEYLHYGFGTVQGAAVETVAGVSTVSTAGNHGVDVLRAGLSYKFGEPAAAAPARSAKALDTKAPVTSLAVLPSSTWAGFYLGAHGGYGWKDNDFTQRIIGDTPTGGIKSRGALAGGHAGYNWQYGRVVTGLEIDFSLGDIKGTSTPTINIFGGGTQTITLSDKLEYLAAARTRLGWLPADNFLLYATGGFAWERLERSRVIAQIGPGALTQTETATSPSDRFGAVIGAGAEWMPFGPNWVGRVEYLHYDFGKFENARTFTSTVPGDVPFSEHRGRQTIEVVRAGVSYKFGANQPIAARY</sequence>
<reference evidence="3 4" key="1">
    <citation type="submission" date="2024-02" db="EMBL/GenBank/DDBJ databases">
        <title>Adaptive strategies in a cosmopolitan and abundant soil bacterium.</title>
        <authorList>
            <person name="Carini P."/>
        </authorList>
    </citation>
    <scope>NUCLEOTIDE SEQUENCE [LARGE SCALE GENOMIC DNA]</scope>
    <source>
        <strain evidence="3 4">AZCC 1608</strain>
    </source>
</reference>
<dbReference type="SUPFAM" id="SSF56925">
    <property type="entry name" value="OMPA-like"/>
    <property type="match status" value="3"/>
</dbReference>
<feature type="signal peptide" evidence="2">
    <location>
        <begin position="1"/>
        <end position="21"/>
    </location>
</feature>
<dbReference type="InterPro" id="IPR051692">
    <property type="entry name" value="OMP-like"/>
</dbReference>
<dbReference type="EMBL" id="JAZHRV010000001">
    <property type="protein sequence ID" value="MEH2559272.1"/>
    <property type="molecule type" value="Genomic_DNA"/>
</dbReference>
<proteinExistence type="inferred from homology"/>
<accession>A0ABU8BL58</accession>
<dbReference type="RefSeq" id="WP_334487203.1">
    <property type="nucleotide sequence ID" value="NZ_JAZHRV010000001.1"/>
</dbReference>
<dbReference type="InterPro" id="IPR011250">
    <property type="entry name" value="OMP/PagP_B-barrel"/>
</dbReference>
<evidence type="ECO:0000313" key="4">
    <source>
        <dbReference type="Proteomes" id="UP001364224"/>
    </source>
</evidence>
<dbReference type="PANTHER" id="PTHR34001">
    <property type="entry name" value="BLL7405 PROTEIN"/>
    <property type="match status" value="1"/>
</dbReference>
<dbReference type="PANTHER" id="PTHR34001:SF3">
    <property type="entry name" value="BLL7405 PROTEIN"/>
    <property type="match status" value="1"/>
</dbReference>
<dbReference type="Proteomes" id="UP001364224">
    <property type="component" value="Unassembled WGS sequence"/>
</dbReference>
<gene>
    <name evidence="3" type="ORF">V1286_006801</name>
</gene>
<feature type="chain" id="PRO_5047181440" evidence="2">
    <location>
        <begin position="22"/>
        <end position="741"/>
    </location>
</feature>